<feature type="chain" id="PRO_5036412531" description="Mesoderm development candidate 2" evidence="8">
    <location>
        <begin position="23"/>
        <end position="181"/>
    </location>
</feature>
<sequence>MCSRYLIIFGFVLIYTLNVTFAAYGDHKHRDPIDYTDDDVNRLFEQWEENDEDGSSKDDEDDPRKHQPKRPLTGKDPEKLFAQMKKGQATMLTALVAGNPTKRETEQIALIWWMGLRNALYDVHKFVGDDNKIVFGIDDGSRIYEIKEFLINQPECYEVIIDQQTFPGRGSKPTKSKLKEL</sequence>
<protein>
    <recommendedName>
        <fullName evidence="12">Mesoderm development candidate 2</fullName>
    </recommendedName>
</protein>
<evidence type="ECO:0000256" key="1">
    <source>
        <dbReference type="ARBA" id="ARBA00004240"/>
    </source>
</evidence>
<dbReference type="GO" id="GO:0016055">
    <property type="term" value="P:Wnt signaling pathway"/>
    <property type="evidence" value="ECO:0007669"/>
    <property type="project" value="UniProtKB-KW"/>
</dbReference>
<dbReference type="Proteomes" id="UP000663828">
    <property type="component" value="Unassembled WGS sequence"/>
</dbReference>
<evidence type="ECO:0000313" key="9">
    <source>
        <dbReference type="EMBL" id="CAF0954203.1"/>
    </source>
</evidence>
<dbReference type="PANTHER" id="PTHR17600">
    <property type="entry name" value="MESODERM DEVELOPMENT CANDIDATE 2"/>
    <property type="match status" value="1"/>
</dbReference>
<evidence type="ECO:0000256" key="8">
    <source>
        <dbReference type="SAM" id="SignalP"/>
    </source>
</evidence>
<dbReference type="Pfam" id="PF10185">
    <property type="entry name" value="Mesd"/>
    <property type="match status" value="1"/>
</dbReference>
<evidence type="ECO:0000313" key="11">
    <source>
        <dbReference type="Proteomes" id="UP000663828"/>
    </source>
</evidence>
<evidence type="ECO:0000313" key="10">
    <source>
        <dbReference type="EMBL" id="CAF1567294.1"/>
    </source>
</evidence>
<dbReference type="Gene3D" id="6.10.250.640">
    <property type="match status" value="1"/>
</dbReference>
<comment type="subcellular location">
    <subcellularLocation>
        <location evidence="1">Endoplasmic reticulum</location>
    </subcellularLocation>
</comment>
<evidence type="ECO:0000256" key="5">
    <source>
        <dbReference type="ARBA" id="ARBA00022824"/>
    </source>
</evidence>
<dbReference type="PANTHER" id="PTHR17600:SF2">
    <property type="entry name" value="LRP CHAPERONE MESD"/>
    <property type="match status" value="1"/>
</dbReference>
<keyword evidence="5" id="KW-0256">Endoplasmic reticulum</keyword>
<feature type="signal peptide" evidence="8">
    <location>
        <begin position="1"/>
        <end position="22"/>
    </location>
</feature>
<dbReference type="Gene3D" id="3.30.70.260">
    <property type="match status" value="1"/>
</dbReference>
<accession>A0A815Y9D8</accession>
<comment type="similarity">
    <text evidence="2">Belongs to the MESD family.</text>
</comment>
<dbReference type="EMBL" id="CAJNOJ010000047">
    <property type="protein sequence ID" value="CAF0954203.1"/>
    <property type="molecule type" value="Genomic_DNA"/>
</dbReference>
<gene>
    <name evidence="9" type="ORF">EDS130_LOCUS12503</name>
    <name evidence="10" type="ORF">XAT740_LOCUS44136</name>
</gene>
<dbReference type="GO" id="GO:0005783">
    <property type="term" value="C:endoplasmic reticulum"/>
    <property type="evidence" value="ECO:0007669"/>
    <property type="project" value="UniProtKB-SubCell"/>
</dbReference>
<reference evidence="10" key="1">
    <citation type="submission" date="2021-02" db="EMBL/GenBank/DDBJ databases">
        <authorList>
            <person name="Nowell W R."/>
        </authorList>
    </citation>
    <scope>NUCLEOTIDE SEQUENCE</scope>
</reference>
<dbReference type="EMBL" id="CAJNOR010005551">
    <property type="protein sequence ID" value="CAF1567294.1"/>
    <property type="molecule type" value="Genomic_DNA"/>
</dbReference>
<dbReference type="OrthoDB" id="75833at2759"/>
<dbReference type="Proteomes" id="UP000663852">
    <property type="component" value="Unassembled WGS sequence"/>
</dbReference>
<dbReference type="InterPro" id="IPR019330">
    <property type="entry name" value="MESD"/>
</dbReference>
<evidence type="ECO:0000256" key="6">
    <source>
        <dbReference type="ARBA" id="ARBA00023186"/>
    </source>
</evidence>
<keyword evidence="6" id="KW-0143">Chaperone</keyword>
<feature type="region of interest" description="Disordered" evidence="7">
    <location>
        <begin position="47"/>
        <end position="76"/>
    </location>
</feature>
<evidence type="ECO:0000256" key="7">
    <source>
        <dbReference type="SAM" id="MobiDB-lite"/>
    </source>
</evidence>
<dbReference type="AlphaFoldDB" id="A0A815Y9D8"/>
<proteinExistence type="inferred from homology"/>
<evidence type="ECO:0000256" key="3">
    <source>
        <dbReference type="ARBA" id="ARBA00022687"/>
    </source>
</evidence>
<keyword evidence="3" id="KW-0879">Wnt signaling pathway</keyword>
<evidence type="ECO:0008006" key="12">
    <source>
        <dbReference type="Google" id="ProtNLM"/>
    </source>
</evidence>
<evidence type="ECO:0000256" key="4">
    <source>
        <dbReference type="ARBA" id="ARBA00022729"/>
    </source>
</evidence>
<comment type="caution">
    <text evidence="10">The sequence shown here is derived from an EMBL/GenBank/DDBJ whole genome shotgun (WGS) entry which is preliminary data.</text>
</comment>
<dbReference type="GO" id="GO:0006457">
    <property type="term" value="P:protein folding"/>
    <property type="evidence" value="ECO:0007669"/>
    <property type="project" value="InterPro"/>
</dbReference>
<feature type="compositionally biased region" description="Basic and acidic residues" evidence="7">
    <location>
        <begin position="54"/>
        <end position="65"/>
    </location>
</feature>
<evidence type="ECO:0000256" key="2">
    <source>
        <dbReference type="ARBA" id="ARBA00011068"/>
    </source>
</evidence>
<keyword evidence="11" id="KW-1185">Reference proteome</keyword>
<organism evidence="10 11">
    <name type="scientific">Adineta ricciae</name>
    <name type="common">Rotifer</name>
    <dbReference type="NCBI Taxonomy" id="249248"/>
    <lineage>
        <taxon>Eukaryota</taxon>
        <taxon>Metazoa</taxon>
        <taxon>Spiralia</taxon>
        <taxon>Gnathifera</taxon>
        <taxon>Rotifera</taxon>
        <taxon>Eurotatoria</taxon>
        <taxon>Bdelloidea</taxon>
        <taxon>Adinetida</taxon>
        <taxon>Adinetidae</taxon>
        <taxon>Adineta</taxon>
    </lineage>
</organism>
<name>A0A815Y9D8_ADIRI</name>
<keyword evidence="4 8" id="KW-0732">Signal</keyword>